<dbReference type="Proteomes" id="UP001153148">
    <property type="component" value="Unassembled WGS sequence"/>
</dbReference>
<gene>
    <name evidence="2" type="ORF">TPAB3V08_LOCUS5967</name>
</gene>
<protein>
    <recommendedName>
        <fullName evidence="1">Peptidase S1 domain-containing protein</fullName>
    </recommendedName>
</protein>
<feature type="domain" description="Peptidase S1" evidence="1">
    <location>
        <begin position="26"/>
        <end position="70"/>
    </location>
</feature>
<keyword evidence="3" id="KW-1185">Reference proteome</keyword>
<dbReference type="Gene3D" id="2.40.10.10">
    <property type="entry name" value="Trypsin-like serine proteases"/>
    <property type="match status" value="1"/>
</dbReference>
<proteinExistence type="predicted"/>
<comment type="caution">
    <text evidence="2">The sequence shown here is derived from an EMBL/GenBank/DDBJ whole genome shotgun (WGS) entry which is preliminary data.</text>
</comment>
<name>A0ABN7NT94_TIMPD</name>
<dbReference type="InterPro" id="IPR009003">
    <property type="entry name" value="Peptidase_S1_PA"/>
</dbReference>
<dbReference type="InterPro" id="IPR001254">
    <property type="entry name" value="Trypsin_dom"/>
</dbReference>
<dbReference type="Pfam" id="PF00089">
    <property type="entry name" value="Trypsin"/>
    <property type="match status" value="1"/>
</dbReference>
<reference evidence="2" key="1">
    <citation type="submission" date="2021-03" db="EMBL/GenBank/DDBJ databases">
        <authorList>
            <person name="Tran Van P."/>
        </authorList>
    </citation>
    <scope>NUCLEOTIDE SEQUENCE</scope>
</reference>
<organism evidence="2 3">
    <name type="scientific">Timema podura</name>
    <name type="common">Walking stick</name>
    <dbReference type="NCBI Taxonomy" id="61482"/>
    <lineage>
        <taxon>Eukaryota</taxon>
        <taxon>Metazoa</taxon>
        <taxon>Ecdysozoa</taxon>
        <taxon>Arthropoda</taxon>
        <taxon>Hexapoda</taxon>
        <taxon>Insecta</taxon>
        <taxon>Pterygota</taxon>
        <taxon>Neoptera</taxon>
        <taxon>Polyneoptera</taxon>
        <taxon>Phasmatodea</taxon>
        <taxon>Timematodea</taxon>
        <taxon>Timematoidea</taxon>
        <taxon>Timematidae</taxon>
        <taxon>Timema</taxon>
    </lineage>
</organism>
<dbReference type="EMBL" id="CAJPIN010008479">
    <property type="protein sequence ID" value="CAG2059001.1"/>
    <property type="molecule type" value="Genomic_DNA"/>
</dbReference>
<dbReference type="InterPro" id="IPR043504">
    <property type="entry name" value="Peptidase_S1_PA_chymotrypsin"/>
</dbReference>
<evidence type="ECO:0000259" key="1">
    <source>
        <dbReference type="Pfam" id="PF00089"/>
    </source>
</evidence>
<accession>A0ABN7NT94</accession>
<sequence length="92" mass="10356">MSITDKDFSLVSSRLYFQDWEIKNLSLELDGLHICAATAIGDYWALTVAHCVTDAKYSIEITEVIEYNVGSFPIPDIIQLYPSTQRCCDVCS</sequence>
<evidence type="ECO:0000313" key="3">
    <source>
        <dbReference type="Proteomes" id="UP001153148"/>
    </source>
</evidence>
<dbReference type="SUPFAM" id="SSF50494">
    <property type="entry name" value="Trypsin-like serine proteases"/>
    <property type="match status" value="1"/>
</dbReference>
<evidence type="ECO:0000313" key="2">
    <source>
        <dbReference type="EMBL" id="CAG2059001.1"/>
    </source>
</evidence>